<proteinExistence type="predicted"/>
<dbReference type="SUPFAM" id="SSF52833">
    <property type="entry name" value="Thioredoxin-like"/>
    <property type="match status" value="1"/>
</dbReference>
<reference evidence="6" key="1">
    <citation type="journal article" date="2013" name="Nature">
        <title>Pan genome of the phytoplankton Emiliania underpins its global distribution.</title>
        <authorList>
            <person name="Read B.A."/>
            <person name="Kegel J."/>
            <person name="Klute M.J."/>
            <person name="Kuo A."/>
            <person name="Lefebvre S.C."/>
            <person name="Maumus F."/>
            <person name="Mayer C."/>
            <person name="Miller J."/>
            <person name="Monier A."/>
            <person name="Salamov A."/>
            <person name="Young J."/>
            <person name="Aguilar M."/>
            <person name="Claverie J.M."/>
            <person name="Frickenhaus S."/>
            <person name="Gonzalez K."/>
            <person name="Herman E.K."/>
            <person name="Lin Y.C."/>
            <person name="Napier J."/>
            <person name="Ogata H."/>
            <person name="Sarno A.F."/>
            <person name="Shmutz J."/>
            <person name="Schroeder D."/>
            <person name="de Vargas C."/>
            <person name="Verret F."/>
            <person name="von Dassow P."/>
            <person name="Valentin K."/>
            <person name="Van de Peer Y."/>
            <person name="Wheeler G."/>
            <person name="Dacks J.B."/>
            <person name="Delwiche C.F."/>
            <person name="Dyhrman S.T."/>
            <person name="Glockner G."/>
            <person name="John U."/>
            <person name="Richards T."/>
            <person name="Worden A.Z."/>
            <person name="Zhang X."/>
            <person name="Grigoriev I.V."/>
            <person name="Allen A.E."/>
            <person name="Bidle K."/>
            <person name="Borodovsky M."/>
            <person name="Bowler C."/>
            <person name="Brownlee C."/>
            <person name="Cock J.M."/>
            <person name="Elias M."/>
            <person name="Gladyshev V.N."/>
            <person name="Groth M."/>
            <person name="Guda C."/>
            <person name="Hadaegh A."/>
            <person name="Iglesias-Rodriguez M.D."/>
            <person name="Jenkins J."/>
            <person name="Jones B.M."/>
            <person name="Lawson T."/>
            <person name="Leese F."/>
            <person name="Lindquist E."/>
            <person name="Lobanov A."/>
            <person name="Lomsadze A."/>
            <person name="Malik S.B."/>
            <person name="Marsh M.E."/>
            <person name="Mackinder L."/>
            <person name="Mock T."/>
            <person name="Mueller-Roeber B."/>
            <person name="Pagarete A."/>
            <person name="Parker M."/>
            <person name="Probert I."/>
            <person name="Quesneville H."/>
            <person name="Raines C."/>
            <person name="Rensing S.A."/>
            <person name="Riano-Pachon D.M."/>
            <person name="Richier S."/>
            <person name="Rokitta S."/>
            <person name="Shiraiwa Y."/>
            <person name="Soanes D.M."/>
            <person name="van der Giezen M."/>
            <person name="Wahlund T.M."/>
            <person name="Williams B."/>
            <person name="Wilson W."/>
            <person name="Wolfe G."/>
            <person name="Wurch L.L."/>
        </authorList>
    </citation>
    <scope>NUCLEOTIDE SEQUENCE</scope>
</reference>
<dbReference type="InterPro" id="IPR011992">
    <property type="entry name" value="EF-hand-dom_pair"/>
</dbReference>
<dbReference type="AlphaFoldDB" id="A0A0D3IQN2"/>
<evidence type="ECO:0000256" key="1">
    <source>
        <dbReference type="ARBA" id="ARBA00022837"/>
    </source>
</evidence>
<dbReference type="InterPro" id="IPR002048">
    <property type="entry name" value="EF_hand_dom"/>
</dbReference>
<dbReference type="PANTHER" id="PTHR45815">
    <property type="entry name" value="PROTEIN DISULFIDE-ISOMERASE A6"/>
    <property type="match status" value="1"/>
</dbReference>
<feature type="domain" description="EF-hand" evidence="3">
    <location>
        <begin position="209"/>
        <end position="244"/>
    </location>
</feature>
<keyword evidence="1" id="KW-0106">Calcium</keyword>
<dbReference type="eggNOG" id="KOG0907">
    <property type="taxonomic scope" value="Eukaryota"/>
</dbReference>
<evidence type="ECO:0000313" key="5">
    <source>
        <dbReference type="EnsemblProtists" id="EOD13567"/>
    </source>
</evidence>
<dbReference type="CDD" id="cd02947">
    <property type="entry name" value="TRX_family"/>
    <property type="match status" value="1"/>
</dbReference>
<dbReference type="PaxDb" id="2903-EOD13567"/>
<dbReference type="PANTHER" id="PTHR45815:SF3">
    <property type="entry name" value="PROTEIN DISULFIDE-ISOMERASE A6"/>
    <property type="match status" value="1"/>
</dbReference>
<name>A0A0D3IQN2_EMIH1</name>
<accession>A0A0D3IQN2</accession>
<sequence length="263" mass="29183">MPHALVLAVVALRLQAIPLLAPPAASRAAAAPALRLVELDESNFAAEVGAVPGLAVVEFYAPWCRTCRSVAPVFAREVRRMGAEARYERVRFFKVNFKENPRLAMRERVFALPAVHFYSPSLGRINRFTFTRLTAAKRLREEMDRYTGPRGHLETLETLRITPGAVSPLVRFSLMAGFLRALTHLEEYLAEGDDANRAYLQRLVESDPRRVGELRDLFSLVDRNGDGRIDASELTAAPEAELRPAFAALDVNGGGGVPREEML</sequence>
<dbReference type="GO" id="GO:0034976">
    <property type="term" value="P:response to endoplasmic reticulum stress"/>
    <property type="evidence" value="ECO:0007669"/>
    <property type="project" value="TreeGrafter"/>
</dbReference>
<evidence type="ECO:0000259" key="4">
    <source>
        <dbReference type="PROSITE" id="PS51352"/>
    </source>
</evidence>
<feature type="signal peptide" evidence="2">
    <location>
        <begin position="1"/>
        <end position="16"/>
    </location>
</feature>
<dbReference type="Gene3D" id="3.40.30.10">
    <property type="entry name" value="Glutaredoxin"/>
    <property type="match status" value="1"/>
</dbReference>
<dbReference type="RefSeq" id="XP_005765996.1">
    <property type="nucleotide sequence ID" value="XM_005765939.1"/>
</dbReference>
<evidence type="ECO:0000259" key="3">
    <source>
        <dbReference type="PROSITE" id="PS50222"/>
    </source>
</evidence>
<dbReference type="Pfam" id="PF00085">
    <property type="entry name" value="Thioredoxin"/>
    <property type="match status" value="1"/>
</dbReference>
<dbReference type="PROSITE" id="PS51352">
    <property type="entry name" value="THIOREDOXIN_2"/>
    <property type="match status" value="1"/>
</dbReference>
<dbReference type="InterPro" id="IPR036249">
    <property type="entry name" value="Thioredoxin-like_sf"/>
</dbReference>
<feature type="domain" description="Thioredoxin" evidence="4">
    <location>
        <begin position="25"/>
        <end position="148"/>
    </location>
</feature>
<dbReference type="GeneID" id="17259744"/>
<protein>
    <recommendedName>
        <fullName evidence="7">Thioredoxin domain-containing protein</fullName>
    </recommendedName>
</protein>
<evidence type="ECO:0000313" key="6">
    <source>
        <dbReference type="Proteomes" id="UP000013827"/>
    </source>
</evidence>
<dbReference type="HOGENOM" id="CLU_1059357_0_0_1"/>
<reference evidence="5" key="2">
    <citation type="submission" date="2024-10" db="UniProtKB">
        <authorList>
            <consortium name="EnsemblProtists"/>
        </authorList>
    </citation>
    <scope>IDENTIFICATION</scope>
</reference>
<dbReference type="Gene3D" id="1.10.238.10">
    <property type="entry name" value="EF-hand"/>
    <property type="match status" value="1"/>
</dbReference>
<dbReference type="PROSITE" id="PS00018">
    <property type="entry name" value="EF_HAND_1"/>
    <property type="match status" value="1"/>
</dbReference>
<dbReference type="GO" id="GO:0015035">
    <property type="term" value="F:protein-disulfide reductase activity"/>
    <property type="evidence" value="ECO:0007669"/>
    <property type="project" value="TreeGrafter"/>
</dbReference>
<dbReference type="KEGG" id="ehx:EMIHUDRAFT_212686"/>
<dbReference type="GO" id="GO:0005788">
    <property type="term" value="C:endoplasmic reticulum lumen"/>
    <property type="evidence" value="ECO:0007669"/>
    <property type="project" value="TreeGrafter"/>
</dbReference>
<dbReference type="InterPro" id="IPR018247">
    <property type="entry name" value="EF_Hand_1_Ca_BS"/>
</dbReference>
<keyword evidence="6" id="KW-1185">Reference proteome</keyword>
<dbReference type="STRING" id="2903.R1BV13"/>
<evidence type="ECO:0008006" key="7">
    <source>
        <dbReference type="Google" id="ProtNLM"/>
    </source>
</evidence>
<dbReference type="PROSITE" id="PS50222">
    <property type="entry name" value="EF_HAND_2"/>
    <property type="match status" value="1"/>
</dbReference>
<dbReference type="CDD" id="cd00051">
    <property type="entry name" value="EFh"/>
    <property type="match status" value="1"/>
</dbReference>
<dbReference type="Pfam" id="PF13202">
    <property type="entry name" value="EF-hand_5"/>
    <property type="match status" value="1"/>
</dbReference>
<dbReference type="EnsemblProtists" id="EOD13567">
    <property type="protein sequence ID" value="EOD13567"/>
    <property type="gene ID" value="EMIHUDRAFT_212686"/>
</dbReference>
<keyword evidence="2" id="KW-0732">Signal</keyword>
<feature type="chain" id="PRO_5044234111" description="Thioredoxin domain-containing protein" evidence="2">
    <location>
        <begin position="17"/>
        <end position="263"/>
    </location>
</feature>
<organism evidence="5 6">
    <name type="scientific">Emiliania huxleyi (strain CCMP1516)</name>
    <dbReference type="NCBI Taxonomy" id="280463"/>
    <lineage>
        <taxon>Eukaryota</taxon>
        <taxon>Haptista</taxon>
        <taxon>Haptophyta</taxon>
        <taxon>Prymnesiophyceae</taxon>
        <taxon>Isochrysidales</taxon>
        <taxon>Noelaerhabdaceae</taxon>
        <taxon>Emiliania</taxon>
    </lineage>
</organism>
<dbReference type="GO" id="GO:0005509">
    <property type="term" value="F:calcium ion binding"/>
    <property type="evidence" value="ECO:0007669"/>
    <property type="project" value="InterPro"/>
</dbReference>
<dbReference type="InterPro" id="IPR013766">
    <property type="entry name" value="Thioredoxin_domain"/>
</dbReference>
<evidence type="ECO:0000256" key="2">
    <source>
        <dbReference type="SAM" id="SignalP"/>
    </source>
</evidence>
<dbReference type="Proteomes" id="UP000013827">
    <property type="component" value="Unassembled WGS sequence"/>
</dbReference>
<dbReference type="SUPFAM" id="SSF47473">
    <property type="entry name" value="EF-hand"/>
    <property type="match status" value="1"/>
</dbReference>